<keyword evidence="3" id="KW-1185">Reference proteome</keyword>
<dbReference type="EMBL" id="JAFMYW010000024">
    <property type="protein sequence ID" value="MBO0953203.1"/>
    <property type="molecule type" value="Genomic_DNA"/>
</dbReference>
<name>A0ABS3JUS0_9BACT</name>
<feature type="chain" id="PRO_5047368334" description="Outer membrane lipoprotein-sorting protein" evidence="1">
    <location>
        <begin position="20"/>
        <end position="159"/>
    </location>
</feature>
<evidence type="ECO:0000313" key="3">
    <source>
        <dbReference type="Proteomes" id="UP000664628"/>
    </source>
</evidence>
<evidence type="ECO:0000313" key="2">
    <source>
        <dbReference type="EMBL" id="MBO0953203.1"/>
    </source>
</evidence>
<protein>
    <recommendedName>
        <fullName evidence="4">Outer membrane lipoprotein-sorting protein</fullName>
    </recommendedName>
</protein>
<dbReference type="RefSeq" id="WP_207333154.1">
    <property type="nucleotide sequence ID" value="NZ_JAFMYW010000024.1"/>
</dbReference>
<evidence type="ECO:0008006" key="4">
    <source>
        <dbReference type="Google" id="ProtNLM"/>
    </source>
</evidence>
<proteinExistence type="predicted"/>
<reference evidence="2 3" key="1">
    <citation type="submission" date="2021-03" db="EMBL/GenBank/DDBJ databases">
        <title>Fibrella sp. HMF5405 genome sequencing and assembly.</title>
        <authorList>
            <person name="Kang H."/>
            <person name="Kim H."/>
            <person name="Bae S."/>
            <person name="Joh K."/>
        </authorList>
    </citation>
    <scope>NUCLEOTIDE SEQUENCE [LARGE SCALE GENOMIC DNA]</scope>
    <source>
        <strain evidence="2 3">HMF5405</strain>
    </source>
</reference>
<gene>
    <name evidence="2" type="ORF">J2I46_31820</name>
</gene>
<comment type="caution">
    <text evidence="2">The sequence shown here is derived from an EMBL/GenBank/DDBJ whole genome shotgun (WGS) entry which is preliminary data.</text>
</comment>
<organism evidence="2 3">
    <name type="scientific">Fibrella forsythiae</name>
    <dbReference type="NCBI Taxonomy" id="2817061"/>
    <lineage>
        <taxon>Bacteria</taxon>
        <taxon>Pseudomonadati</taxon>
        <taxon>Bacteroidota</taxon>
        <taxon>Cytophagia</taxon>
        <taxon>Cytophagales</taxon>
        <taxon>Spirosomataceae</taxon>
        <taxon>Fibrella</taxon>
    </lineage>
</organism>
<feature type="signal peptide" evidence="1">
    <location>
        <begin position="1"/>
        <end position="19"/>
    </location>
</feature>
<sequence>MNAALVKRLLLTACFSLVASLYSIKAQSVITQQLLDYHELKGLLLEHTPTVERILSMKQFKLASTKERPESIIYAYKRENDSTQVLVRVRKSDGLVREIAWHEQPSTLGNLTHDAVYDGFVPVGGNSRYYNRFQKLALFVNYKLANENGVLPCILRAVE</sequence>
<accession>A0ABS3JUS0</accession>
<evidence type="ECO:0000256" key="1">
    <source>
        <dbReference type="SAM" id="SignalP"/>
    </source>
</evidence>
<keyword evidence="1" id="KW-0732">Signal</keyword>
<dbReference type="Proteomes" id="UP000664628">
    <property type="component" value="Unassembled WGS sequence"/>
</dbReference>